<evidence type="ECO:0000313" key="5">
    <source>
        <dbReference type="Proteomes" id="UP000199448"/>
    </source>
</evidence>
<comment type="similarity">
    <text evidence="1">Belongs to the glycosyl hydrolase 16 family.</text>
</comment>
<protein>
    <submittedName>
        <fullName evidence="4">Glycosyl hydrolases family 16</fullName>
    </submittedName>
</protein>
<keyword evidence="4" id="KW-0378">Hydrolase</keyword>
<reference evidence="4 5" key="1">
    <citation type="submission" date="2016-10" db="EMBL/GenBank/DDBJ databases">
        <authorList>
            <person name="de Groot N.N."/>
        </authorList>
    </citation>
    <scope>NUCLEOTIDE SEQUENCE [LARGE SCALE GENOMIC DNA]</scope>
    <source>
        <strain evidence="4 5">DSM 23553</strain>
    </source>
</reference>
<dbReference type="InterPro" id="IPR050546">
    <property type="entry name" value="Glycosyl_Hydrlase_16"/>
</dbReference>
<dbReference type="RefSeq" id="WP_093111041.1">
    <property type="nucleotide sequence ID" value="NZ_FNGG01000001.1"/>
</dbReference>
<dbReference type="AlphaFoldDB" id="A0A1H5I281"/>
<dbReference type="EMBL" id="FNUG01000001">
    <property type="protein sequence ID" value="SEE34219.1"/>
    <property type="molecule type" value="Genomic_DNA"/>
</dbReference>
<dbReference type="OrthoDB" id="9809583at2"/>
<dbReference type="InterPro" id="IPR000757">
    <property type="entry name" value="Beta-glucanase-like"/>
</dbReference>
<organism evidence="4 5">
    <name type="scientific">Salinimicrobium catena</name>
    <dbReference type="NCBI Taxonomy" id="390640"/>
    <lineage>
        <taxon>Bacteria</taxon>
        <taxon>Pseudomonadati</taxon>
        <taxon>Bacteroidota</taxon>
        <taxon>Flavobacteriia</taxon>
        <taxon>Flavobacteriales</taxon>
        <taxon>Flavobacteriaceae</taxon>
        <taxon>Salinimicrobium</taxon>
    </lineage>
</organism>
<dbReference type="GO" id="GO:0005975">
    <property type="term" value="P:carbohydrate metabolic process"/>
    <property type="evidence" value="ECO:0007669"/>
    <property type="project" value="InterPro"/>
</dbReference>
<dbReference type="PANTHER" id="PTHR10963:SF55">
    <property type="entry name" value="GLYCOSIDE HYDROLASE FAMILY 16 PROTEIN"/>
    <property type="match status" value="1"/>
</dbReference>
<dbReference type="GO" id="GO:0004553">
    <property type="term" value="F:hydrolase activity, hydrolyzing O-glycosyl compounds"/>
    <property type="evidence" value="ECO:0007669"/>
    <property type="project" value="InterPro"/>
</dbReference>
<evidence type="ECO:0000259" key="3">
    <source>
        <dbReference type="PROSITE" id="PS51762"/>
    </source>
</evidence>
<dbReference type="PANTHER" id="PTHR10963">
    <property type="entry name" value="GLYCOSYL HYDROLASE-RELATED"/>
    <property type="match status" value="1"/>
</dbReference>
<evidence type="ECO:0000256" key="2">
    <source>
        <dbReference type="SAM" id="SignalP"/>
    </source>
</evidence>
<dbReference type="CDD" id="cd08023">
    <property type="entry name" value="GH16_laminarinase_like"/>
    <property type="match status" value="1"/>
</dbReference>
<dbReference type="Proteomes" id="UP000199448">
    <property type="component" value="Unassembled WGS sequence"/>
</dbReference>
<sequence>MKKIINHLLLWLMLSSGALINAQDQGSKAVADTIFFEDFSGSELDREKWNVMGTDFWVNNEQQIYIDSTATVFMVEGADAKGVDNALVLKAHYSPNYINYKGNDFDFISGRINTRDKVMFTYGTAAARMKLPKGAGYWPAFWALGGGDWPDTGEIDIMEYVGETDWIGVALHGPGYSGETPLVNKYFFPEGEDVTDWHVYSVDWSPEGIDFRVDGRLIYRVTKPMVEHYGEWAFDNPKFLILNLALGGAYPFKTNGVEEPYNGLPASTVDLIKHGKAEVLVDWVLITK</sequence>
<dbReference type="SUPFAM" id="SSF49899">
    <property type="entry name" value="Concanavalin A-like lectins/glucanases"/>
    <property type="match status" value="1"/>
</dbReference>
<keyword evidence="5" id="KW-1185">Reference proteome</keyword>
<name>A0A1H5I281_9FLAO</name>
<dbReference type="PROSITE" id="PS51762">
    <property type="entry name" value="GH16_2"/>
    <property type="match status" value="1"/>
</dbReference>
<accession>A0A1H5I281</accession>
<dbReference type="STRING" id="390640.SAMN04488034_101305"/>
<dbReference type="InterPro" id="IPR013320">
    <property type="entry name" value="ConA-like_dom_sf"/>
</dbReference>
<evidence type="ECO:0000256" key="1">
    <source>
        <dbReference type="ARBA" id="ARBA00006865"/>
    </source>
</evidence>
<evidence type="ECO:0000313" key="4">
    <source>
        <dbReference type="EMBL" id="SEE34219.1"/>
    </source>
</evidence>
<feature type="signal peptide" evidence="2">
    <location>
        <begin position="1"/>
        <end position="18"/>
    </location>
</feature>
<feature type="domain" description="GH16" evidence="3">
    <location>
        <begin position="37"/>
        <end position="288"/>
    </location>
</feature>
<gene>
    <name evidence="4" type="ORF">SAMN04488034_101305</name>
</gene>
<feature type="chain" id="PRO_5011742812" evidence="2">
    <location>
        <begin position="19"/>
        <end position="288"/>
    </location>
</feature>
<proteinExistence type="inferred from homology"/>
<dbReference type="Gene3D" id="2.60.120.200">
    <property type="match status" value="1"/>
</dbReference>
<keyword evidence="2" id="KW-0732">Signal</keyword>
<dbReference type="Pfam" id="PF00722">
    <property type="entry name" value="Glyco_hydro_16"/>
    <property type="match status" value="1"/>
</dbReference>